<dbReference type="GO" id="GO:0005524">
    <property type="term" value="F:ATP binding"/>
    <property type="evidence" value="ECO:0007669"/>
    <property type="project" value="InterPro"/>
</dbReference>
<dbReference type="Pfam" id="PF02374">
    <property type="entry name" value="ArsA_ATPase"/>
    <property type="match status" value="1"/>
</dbReference>
<organism evidence="2">
    <name type="scientific">freshwater metagenome</name>
    <dbReference type="NCBI Taxonomy" id="449393"/>
    <lineage>
        <taxon>unclassified sequences</taxon>
        <taxon>metagenomes</taxon>
        <taxon>ecological metagenomes</taxon>
    </lineage>
</organism>
<sequence length="378" mass="39651">MTRHVVHGLTERLADAAIVICAGSGGVGKTTTAAAIGVGLAARGARVAVVTIDPARRLADALGIAELGNDPTPVDPARLTAAGVELRGELWAMTLDPKRTFDDLIERLSPDAHTRDEILENRIYRQVSGTVAGLQEFSAVAKLHELHVSGRFDVVVLDTPPSRNALDFLESPARLTGFFEGRALKAFLLPTGLAARTFGRGTGLLLGALRRITGVELLDDLGVFFRALGGLVDGLRERADVVAGLLTDPGTRFLIVTSTEREPAEEAMFFREQLAAAGMPFGGLIINRVLEPGGPAAGVGAASDAIAPDLEPALGARLAGKVARAYGEALALMERDAQAIERLAQRTGDLHPVIVPELEGGVDGVDALAAVYARLFAV</sequence>
<proteinExistence type="predicted"/>
<evidence type="ECO:0000313" key="2">
    <source>
        <dbReference type="EMBL" id="CAB4935173.1"/>
    </source>
</evidence>
<dbReference type="SUPFAM" id="SSF52540">
    <property type="entry name" value="P-loop containing nucleoside triphosphate hydrolases"/>
    <property type="match status" value="1"/>
</dbReference>
<dbReference type="InterPro" id="IPR025723">
    <property type="entry name" value="ArsA/GET3_ATPase-like"/>
</dbReference>
<dbReference type="GO" id="GO:0016887">
    <property type="term" value="F:ATP hydrolysis activity"/>
    <property type="evidence" value="ECO:0007669"/>
    <property type="project" value="InterPro"/>
</dbReference>
<accession>A0A6J7IVL1</accession>
<reference evidence="2" key="1">
    <citation type="submission" date="2020-05" db="EMBL/GenBank/DDBJ databases">
        <authorList>
            <person name="Chiriac C."/>
            <person name="Salcher M."/>
            <person name="Ghai R."/>
            <person name="Kavagutti S V."/>
        </authorList>
    </citation>
    <scope>NUCLEOTIDE SEQUENCE</scope>
</reference>
<dbReference type="Gene3D" id="3.40.50.300">
    <property type="entry name" value="P-loop containing nucleotide triphosphate hydrolases"/>
    <property type="match status" value="1"/>
</dbReference>
<feature type="domain" description="ArsA/GET3 Anion-transporting ATPase-like" evidence="1">
    <location>
        <begin position="18"/>
        <end position="180"/>
    </location>
</feature>
<dbReference type="CDD" id="cd02035">
    <property type="entry name" value="ArsA"/>
    <property type="match status" value="1"/>
</dbReference>
<dbReference type="InterPro" id="IPR016300">
    <property type="entry name" value="ATPase_ArsA/GET3"/>
</dbReference>
<dbReference type="PANTHER" id="PTHR10803">
    <property type="entry name" value="ARSENICAL PUMP-DRIVING ATPASE ARSENITE-TRANSLOCATING ATPASE"/>
    <property type="match status" value="1"/>
</dbReference>
<dbReference type="PANTHER" id="PTHR10803:SF26">
    <property type="entry name" value="ANION TRANSPORTER ATPASE-RELATED"/>
    <property type="match status" value="1"/>
</dbReference>
<protein>
    <submittedName>
        <fullName evidence="2">Unannotated protein</fullName>
    </submittedName>
</protein>
<dbReference type="EMBL" id="CAFBMX010000006">
    <property type="protein sequence ID" value="CAB4935173.1"/>
    <property type="molecule type" value="Genomic_DNA"/>
</dbReference>
<dbReference type="AlphaFoldDB" id="A0A6J7IVL1"/>
<dbReference type="InterPro" id="IPR027417">
    <property type="entry name" value="P-loop_NTPase"/>
</dbReference>
<gene>
    <name evidence="2" type="ORF">UFOPK3674_01430</name>
</gene>
<evidence type="ECO:0000259" key="1">
    <source>
        <dbReference type="Pfam" id="PF02374"/>
    </source>
</evidence>
<name>A0A6J7IVL1_9ZZZZ</name>